<accession>A0A392S8G6</accession>
<dbReference type="AlphaFoldDB" id="A0A392S8G6"/>
<dbReference type="Proteomes" id="UP000265520">
    <property type="component" value="Unassembled WGS sequence"/>
</dbReference>
<organism evidence="2 3">
    <name type="scientific">Trifolium medium</name>
    <dbReference type="NCBI Taxonomy" id="97028"/>
    <lineage>
        <taxon>Eukaryota</taxon>
        <taxon>Viridiplantae</taxon>
        <taxon>Streptophyta</taxon>
        <taxon>Embryophyta</taxon>
        <taxon>Tracheophyta</taxon>
        <taxon>Spermatophyta</taxon>
        <taxon>Magnoliopsida</taxon>
        <taxon>eudicotyledons</taxon>
        <taxon>Gunneridae</taxon>
        <taxon>Pentapetalae</taxon>
        <taxon>rosids</taxon>
        <taxon>fabids</taxon>
        <taxon>Fabales</taxon>
        <taxon>Fabaceae</taxon>
        <taxon>Papilionoideae</taxon>
        <taxon>50 kb inversion clade</taxon>
        <taxon>NPAAA clade</taxon>
        <taxon>Hologalegina</taxon>
        <taxon>IRL clade</taxon>
        <taxon>Trifolieae</taxon>
        <taxon>Trifolium</taxon>
    </lineage>
</organism>
<reference evidence="2 3" key="1">
    <citation type="journal article" date="2018" name="Front. Plant Sci.">
        <title>Red Clover (Trifolium pratense) and Zigzag Clover (T. medium) - A Picture of Genomic Similarities and Differences.</title>
        <authorList>
            <person name="Dluhosova J."/>
            <person name="Istvanek J."/>
            <person name="Nedelnik J."/>
            <person name="Repkova J."/>
        </authorList>
    </citation>
    <scope>NUCLEOTIDE SEQUENCE [LARGE SCALE GENOMIC DNA]</scope>
    <source>
        <strain evidence="3">cv. 10/8</strain>
        <tissue evidence="2">Leaf</tissue>
    </source>
</reference>
<keyword evidence="3" id="KW-1185">Reference proteome</keyword>
<feature type="non-terminal residue" evidence="2">
    <location>
        <position position="46"/>
    </location>
</feature>
<evidence type="ECO:0000256" key="1">
    <source>
        <dbReference type="SAM" id="SignalP"/>
    </source>
</evidence>
<name>A0A392S8G6_9FABA</name>
<comment type="caution">
    <text evidence="2">The sequence shown here is derived from an EMBL/GenBank/DDBJ whole genome shotgun (WGS) entry which is preliminary data.</text>
</comment>
<feature type="chain" id="PRO_5017194986" evidence="1">
    <location>
        <begin position="20"/>
        <end position="46"/>
    </location>
</feature>
<proteinExistence type="predicted"/>
<protein>
    <submittedName>
        <fullName evidence="2">Uncharacterized protein</fullName>
    </submittedName>
</protein>
<sequence>MCILCESLFLTVLVSYVKPDVATTGDDDDGVNSQSVFCIRLVAFLL</sequence>
<evidence type="ECO:0000313" key="3">
    <source>
        <dbReference type="Proteomes" id="UP000265520"/>
    </source>
</evidence>
<evidence type="ECO:0000313" key="2">
    <source>
        <dbReference type="EMBL" id="MCI45138.1"/>
    </source>
</evidence>
<dbReference type="EMBL" id="LXQA010340071">
    <property type="protein sequence ID" value="MCI45138.1"/>
    <property type="molecule type" value="Genomic_DNA"/>
</dbReference>
<keyword evidence="1" id="KW-0732">Signal</keyword>
<feature type="signal peptide" evidence="1">
    <location>
        <begin position="1"/>
        <end position="19"/>
    </location>
</feature>